<gene>
    <name evidence="2" type="ORF">IAA60_05985</name>
</gene>
<organism evidence="2 3">
    <name type="scientific">Candidatus Ornithomonoglobus intestinigallinarum</name>
    <dbReference type="NCBI Taxonomy" id="2840894"/>
    <lineage>
        <taxon>Bacteria</taxon>
        <taxon>Bacillati</taxon>
        <taxon>Bacillota</taxon>
        <taxon>Clostridia</taxon>
        <taxon>Candidatus Ornithomonoglobus</taxon>
    </lineage>
</organism>
<dbReference type="InterPro" id="IPR050684">
    <property type="entry name" value="HTH-Siroheme_Decarb"/>
</dbReference>
<dbReference type="AlphaFoldDB" id="A0A9D1KQ25"/>
<reference evidence="2" key="2">
    <citation type="journal article" date="2021" name="PeerJ">
        <title>Extensive microbial diversity within the chicken gut microbiome revealed by metagenomics and culture.</title>
        <authorList>
            <person name="Gilroy R."/>
            <person name="Ravi A."/>
            <person name="Getino M."/>
            <person name="Pursley I."/>
            <person name="Horton D.L."/>
            <person name="Alikhan N.F."/>
            <person name="Baker D."/>
            <person name="Gharbi K."/>
            <person name="Hall N."/>
            <person name="Watson M."/>
            <person name="Adriaenssens E.M."/>
            <person name="Foster-Nyarko E."/>
            <person name="Jarju S."/>
            <person name="Secka A."/>
            <person name="Antonio M."/>
            <person name="Oren A."/>
            <person name="Chaudhuri R.R."/>
            <person name="La Ragione R."/>
            <person name="Hildebrand F."/>
            <person name="Pallen M.J."/>
        </authorList>
    </citation>
    <scope>NUCLEOTIDE SEQUENCE</scope>
    <source>
        <strain evidence="2">CHK181-108</strain>
    </source>
</reference>
<proteinExistence type="predicted"/>
<dbReference type="Gene3D" id="1.10.10.10">
    <property type="entry name" value="Winged helix-like DNA-binding domain superfamily/Winged helix DNA-binding domain"/>
    <property type="match status" value="1"/>
</dbReference>
<evidence type="ECO:0000259" key="1">
    <source>
        <dbReference type="Pfam" id="PF01037"/>
    </source>
</evidence>
<comment type="caution">
    <text evidence="2">The sequence shown here is derived from an EMBL/GenBank/DDBJ whole genome shotgun (WGS) entry which is preliminary data.</text>
</comment>
<dbReference type="SUPFAM" id="SSF46785">
    <property type="entry name" value="Winged helix' DNA-binding domain"/>
    <property type="match status" value="1"/>
</dbReference>
<evidence type="ECO:0000313" key="3">
    <source>
        <dbReference type="Proteomes" id="UP000824165"/>
    </source>
</evidence>
<dbReference type="SMART" id="SM00344">
    <property type="entry name" value="HTH_ASNC"/>
    <property type="match status" value="1"/>
</dbReference>
<dbReference type="InterPro" id="IPR036388">
    <property type="entry name" value="WH-like_DNA-bd_sf"/>
</dbReference>
<dbReference type="PANTHER" id="PTHR43413">
    <property type="entry name" value="TRANSCRIPTIONAL REGULATOR, ASNC FAMILY"/>
    <property type="match status" value="1"/>
</dbReference>
<dbReference type="InterPro" id="IPR019887">
    <property type="entry name" value="Tscrpt_reg_AsnC/Lrp_C"/>
</dbReference>
<dbReference type="InterPro" id="IPR036390">
    <property type="entry name" value="WH_DNA-bd_sf"/>
</dbReference>
<feature type="domain" description="Transcription regulator AsnC/Lrp ligand binding" evidence="1">
    <location>
        <begin position="67"/>
        <end position="139"/>
    </location>
</feature>
<dbReference type="InterPro" id="IPR011008">
    <property type="entry name" value="Dimeric_a/b-barrel"/>
</dbReference>
<dbReference type="PANTHER" id="PTHR43413:SF7">
    <property type="entry name" value="HTH-TYPE TRANSCRIPTIONAL REGULATOR PTR2"/>
    <property type="match status" value="1"/>
</dbReference>
<dbReference type="InterPro" id="IPR019888">
    <property type="entry name" value="Tscrpt_reg_AsnC-like"/>
</dbReference>
<name>A0A9D1KQ25_9FIRM</name>
<dbReference type="SUPFAM" id="SSF54909">
    <property type="entry name" value="Dimeric alpha+beta barrel"/>
    <property type="match status" value="1"/>
</dbReference>
<reference evidence="2" key="1">
    <citation type="submission" date="2020-10" db="EMBL/GenBank/DDBJ databases">
        <authorList>
            <person name="Gilroy R."/>
        </authorList>
    </citation>
    <scope>NUCLEOTIDE SEQUENCE</scope>
    <source>
        <strain evidence="2">CHK181-108</strain>
    </source>
</reference>
<dbReference type="Pfam" id="PF01037">
    <property type="entry name" value="AsnC_trans_reg"/>
    <property type="match status" value="1"/>
</dbReference>
<sequence>MRDDILRILDKEKNGVVRAKIAQMLGIDEEEVNKEIKALEDDNVIVGYKTLINWDKTDCEVVTALIELRVTPQRGEGFDRIADRIYKYPQVKSLFLMSGAYDLAVTIQGRSMKEVALFVAQKLAPMDSIISTATHFVLKKYKEEGIVFEDDEKDTRQVITL</sequence>
<evidence type="ECO:0000313" key="2">
    <source>
        <dbReference type="EMBL" id="HIT85439.1"/>
    </source>
</evidence>
<accession>A0A9D1KQ25</accession>
<dbReference type="Proteomes" id="UP000824165">
    <property type="component" value="Unassembled WGS sequence"/>
</dbReference>
<dbReference type="EMBL" id="DVLU01000059">
    <property type="protein sequence ID" value="HIT85439.1"/>
    <property type="molecule type" value="Genomic_DNA"/>
</dbReference>
<protein>
    <submittedName>
        <fullName evidence="2">Lrp/AsnC family transcriptional regulator</fullName>
    </submittedName>
</protein>
<dbReference type="Gene3D" id="3.30.70.920">
    <property type="match status" value="1"/>
</dbReference>